<accession>A0A392VQ46</accession>
<name>A0A392VQ46_9FABA</name>
<evidence type="ECO:0000313" key="1">
    <source>
        <dbReference type="EMBL" id="MCI90514.1"/>
    </source>
</evidence>
<organism evidence="1 2">
    <name type="scientific">Trifolium medium</name>
    <dbReference type="NCBI Taxonomy" id="97028"/>
    <lineage>
        <taxon>Eukaryota</taxon>
        <taxon>Viridiplantae</taxon>
        <taxon>Streptophyta</taxon>
        <taxon>Embryophyta</taxon>
        <taxon>Tracheophyta</taxon>
        <taxon>Spermatophyta</taxon>
        <taxon>Magnoliopsida</taxon>
        <taxon>eudicotyledons</taxon>
        <taxon>Gunneridae</taxon>
        <taxon>Pentapetalae</taxon>
        <taxon>rosids</taxon>
        <taxon>fabids</taxon>
        <taxon>Fabales</taxon>
        <taxon>Fabaceae</taxon>
        <taxon>Papilionoideae</taxon>
        <taxon>50 kb inversion clade</taxon>
        <taxon>NPAAA clade</taxon>
        <taxon>Hologalegina</taxon>
        <taxon>IRL clade</taxon>
        <taxon>Trifolieae</taxon>
        <taxon>Trifolium</taxon>
    </lineage>
</organism>
<comment type="caution">
    <text evidence="1">The sequence shown here is derived from an EMBL/GenBank/DDBJ whole genome shotgun (WGS) entry which is preliminary data.</text>
</comment>
<dbReference type="Proteomes" id="UP000265520">
    <property type="component" value="Unassembled WGS sequence"/>
</dbReference>
<keyword evidence="2" id="KW-1185">Reference proteome</keyword>
<protein>
    <submittedName>
        <fullName evidence="1">Uncharacterized protein</fullName>
    </submittedName>
</protein>
<dbReference type="EMBL" id="LXQA011246714">
    <property type="protein sequence ID" value="MCI90514.1"/>
    <property type="molecule type" value="Genomic_DNA"/>
</dbReference>
<proteinExistence type="predicted"/>
<evidence type="ECO:0000313" key="2">
    <source>
        <dbReference type="Proteomes" id="UP000265520"/>
    </source>
</evidence>
<feature type="non-terminal residue" evidence="1">
    <location>
        <position position="46"/>
    </location>
</feature>
<dbReference type="AlphaFoldDB" id="A0A392VQ46"/>
<reference evidence="1 2" key="1">
    <citation type="journal article" date="2018" name="Front. Plant Sci.">
        <title>Red Clover (Trifolium pratense) and Zigzag Clover (T. medium) - A Picture of Genomic Similarities and Differences.</title>
        <authorList>
            <person name="Dluhosova J."/>
            <person name="Istvanek J."/>
            <person name="Nedelnik J."/>
            <person name="Repkova J."/>
        </authorList>
    </citation>
    <scope>NUCLEOTIDE SEQUENCE [LARGE SCALE GENOMIC DNA]</scope>
    <source>
        <strain evidence="2">cv. 10/8</strain>
        <tissue evidence="1">Leaf</tissue>
    </source>
</reference>
<sequence>MEAHAFTSMFVTPESIAMFRKGQLLGSGMDEEEIIVEAVADNEPIT</sequence>